<keyword evidence="2" id="KW-0479">Metal-binding</keyword>
<dbReference type="PIRSF" id="PIRSF006232">
    <property type="entry name" value="Pirin"/>
    <property type="match status" value="1"/>
</dbReference>
<dbReference type="InterPro" id="IPR008778">
    <property type="entry name" value="Pirin_C_dom"/>
</dbReference>
<dbReference type="CDD" id="cd02909">
    <property type="entry name" value="cupin_pirin_N"/>
    <property type="match status" value="1"/>
</dbReference>
<accession>A0A6B2H507</accession>
<dbReference type="Pfam" id="PF02678">
    <property type="entry name" value="Pirin"/>
    <property type="match status" value="1"/>
</dbReference>
<feature type="binding site" evidence="2">
    <location>
        <position position="104"/>
    </location>
    <ligand>
        <name>Fe cation</name>
        <dbReference type="ChEBI" id="CHEBI:24875"/>
    </ligand>
</feature>
<dbReference type="InterPro" id="IPR011051">
    <property type="entry name" value="RmlC_Cupin_sf"/>
</dbReference>
<comment type="cofactor">
    <cofactor evidence="2">
        <name>Fe cation</name>
        <dbReference type="ChEBI" id="CHEBI:24875"/>
    </cofactor>
    <text evidence="2">Binds 1 Fe cation per subunit.</text>
</comment>
<dbReference type="Pfam" id="PF05726">
    <property type="entry name" value="Pirin_C"/>
    <property type="match status" value="1"/>
</dbReference>
<dbReference type="PANTHER" id="PTHR43594:SF1">
    <property type="entry name" value="QUERCETIN 2,3-DIOXYGENASE PA2418-RELATED"/>
    <property type="match status" value="1"/>
</dbReference>
<dbReference type="InterPro" id="IPR014710">
    <property type="entry name" value="RmlC-like_jellyroll"/>
</dbReference>
<feature type="binding site" evidence="2">
    <location>
        <position position="102"/>
    </location>
    <ligand>
        <name>Fe cation</name>
        <dbReference type="ChEBI" id="CHEBI:24875"/>
    </ligand>
</feature>
<keyword evidence="2" id="KW-0408">Iron</keyword>
<reference evidence="6 7" key="1">
    <citation type="submission" date="2020-01" db="EMBL/GenBank/DDBJ databases">
        <authorList>
            <person name="Kim M.K."/>
        </authorList>
    </citation>
    <scope>NUCLEOTIDE SEQUENCE [LARGE SCALE GENOMIC DNA]</scope>
    <source>
        <strain evidence="6 7">BT213</strain>
    </source>
</reference>
<evidence type="ECO:0000313" key="6">
    <source>
        <dbReference type="EMBL" id="NDK57208.1"/>
    </source>
</evidence>
<name>A0A6B2H507_9BACT</name>
<dbReference type="InterPro" id="IPR053186">
    <property type="entry name" value="QDO-related"/>
</dbReference>
<dbReference type="RefSeq" id="WP_162347271.1">
    <property type="nucleotide sequence ID" value="NZ_JAAEAA010000022.1"/>
</dbReference>
<dbReference type="AlphaFoldDB" id="A0A6B2H507"/>
<dbReference type="InterPro" id="IPR012093">
    <property type="entry name" value="Pirin"/>
</dbReference>
<evidence type="ECO:0000256" key="2">
    <source>
        <dbReference type="PIRSR" id="PIRSR006232-1"/>
    </source>
</evidence>
<dbReference type="CDD" id="cd02247">
    <property type="entry name" value="cupin_pirin_C"/>
    <property type="match status" value="1"/>
</dbReference>
<organism evidence="6 7">
    <name type="scientific">Pontibacter fetidus</name>
    <dbReference type="NCBI Taxonomy" id="2700082"/>
    <lineage>
        <taxon>Bacteria</taxon>
        <taxon>Pseudomonadati</taxon>
        <taxon>Bacteroidota</taxon>
        <taxon>Cytophagia</taxon>
        <taxon>Cytophagales</taxon>
        <taxon>Hymenobacteraceae</taxon>
        <taxon>Pontibacter</taxon>
    </lineage>
</organism>
<evidence type="ECO:0000256" key="1">
    <source>
        <dbReference type="ARBA" id="ARBA00008416"/>
    </source>
</evidence>
<keyword evidence="7" id="KW-1185">Reference proteome</keyword>
<feature type="binding site" evidence="2">
    <location>
        <position position="60"/>
    </location>
    <ligand>
        <name>Fe cation</name>
        <dbReference type="ChEBI" id="CHEBI:24875"/>
    </ligand>
</feature>
<dbReference type="Gene3D" id="2.60.120.10">
    <property type="entry name" value="Jelly Rolls"/>
    <property type="match status" value="2"/>
</dbReference>
<dbReference type="Proteomes" id="UP000478546">
    <property type="component" value="Unassembled WGS sequence"/>
</dbReference>
<evidence type="ECO:0000256" key="3">
    <source>
        <dbReference type="RuleBase" id="RU003457"/>
    </source>
</evidence>
<dbReference type="SUPFAM" id="SSF51182">
    <property type="entry name" value="RmlC-like cupins"/>
    <property type="match status" value="1"/>
</dbReference>
<gene>
    <name evidence="6" type="ORF">GWO68_14885</name>
</gene>
<evidence type="ECO:0000259" key="4">
    <source>
        <dbReference type="Pfam" id="PF02678"/>
    </source>
</evidence>
<feature type="domain" description="Pirin C-terminal" evidence="5">
    <location>
        <begin position="180"/>
        <end position="267"/>
    </location>
</feature>
<proteinExistence type="inferred from homology"/>
<feature type="binding site" evidence="2">
    <location>
        <position position="58"/>
    </location>
    <ligand>
        <name>Fe cation</name>
        <dbReference type="ChEBI" id="CHEBI:24875"/>
    </ligand>
</feature>
<feature type="domain" description="Pirin N-terminal" evidence="4">
    <location>
        <begin position="21"/>
        <end position="123"/>
    </location>
</feature>
<sequence length="290" mass="31965">MRTIKKIHKAVYAPMDDLVTYRALPTREVEYIDPFLFLNHHGPQVYKPGNRGLPFGPHPHRGFETLTFILDGDIMHQDTGGGKDVIEAGGVQWMTAGSGLIHAEVSSDKFKKEGGPLEILQLWFNLPSKLKMAKPTYIGLQKEAIPVVTEDDGKVKVNVISGNWGATKGPIPSLSDIHMASIEIQAGGSFATTIASDRNIFFYVVRGAVIVNGQKVDKLNLVEFTNDGEELKVEALENSYILLGHALPFNEPVVSHGPFVMNTEEMVRVFLSTAFEGGRHQNRVNKIADC</sequence>
<comment type="similarity">
    <text evidence="1 3">Belongs to the pirin family.</text>
</comment>
<dbReference type="PANTHER" id="PTHR43594">
    <property type="entry name" value="QUERCETIN 2,3-DIOXYGENASE"/>
    <property type="match status" value="1"/>
</dbReference>
<comment type="caution">
    <text evidence="6">The sequence shown here is derived from an EMBL/GenBank/DDBJ whole genome shotgun (WGS) entry which is preliminary data.</text>
</comment>
<evidence type="ECO:0000313" key="7">
    <source>
        <dbReference type="Proteomes" id="UP000478546"/>
    </source>
</evidence>
<dbReference type="GO" id="GO:0046872">
    <property type="term" value="F:metal ion binding"/>
    <property type="evidence" value="ECO:0007669"/>
    <property type="project" value="UniProtKB-KW"/>
</dbReference>
<protein>
    <submittedName>
        <fullName evidence="6">Pirin family protein</fullName>
    </submittedName>
</protein>
<dbReference type="InterPro" id="IPR003829">
    <property type="entry name" value="Pirin_N_dom"/>
</dbReference>
<evidence type="ECO:0000259" key="5">
    <source>
        <dbReference type="Pfam" id="PF05726"/>
    </source>
</evidence>
<dbReference type="EMBL" id="JAAEAA010000022">
    <property type="protein sequence ID" value="NDK57208.1"/>
    <property type="molecule type" value="Genomic_DNA"/>
</dbReference>